<comment type="caution">
    <text evidence="1">The sequence shown here is derived from an EMBL/GenBank/DDBJ whole genome shotgun (WGS) entry which is preliminary data.</text>
</comment>
<dbReference type="Proteomes" id="UP000316213">
    <property type="component" value="Unassembled WGS sequence"/>
</dbReference>
<name>A0A5C6AAB5_9BACT</name>
<reference evidence="1 2" key="1">
    <citation type="submission" date="2019-02" db="EMBL/GenBank/DDBJ databases">
        <title>Deep-cultivation of Planctomycetes and their phenomic and genomic characterization uncovers novel biology.</title>
        <authorList>
            <person name="Wiegand S."/>
            <person name="Jogler M."/>
            <person name="Boedeker C."/>
            <person name="Pinto D."/>
            <person name="Vollmers J."/>
            <person name="Rivas-Marin E."/>
            <person name="Kohn T."/>
            <person name="Peeters S.H."/>
            <person name="Heuer A."/>
            <person name="Rast P."/>
            <person name="Oberbeckmann S."/>
            <person name="Bunk B."/>
            <person name="Jeske O."/>
            <person name="Meyerdierks A."/>
            <person name="Storesund J.E."/>
            <person name="Kallscheuer N."/>
            <person name="Luecker S."/>
            <person name="Lage O.M."/>
            <person name="Pohl T."/>
            <person name="Merkel B.J."/>
            <person name="Hornburger P."/>
            <person name="Mueller R.-W."/>
            <person name="Bruemmer F."/>
            <person name="Labrenz M."/>
            <person name="Spormann A.M."/>
            <person name="Op Den Camp H."/>
            <person name="Overmann J."/>
            <person name="Amann R."/>
            <person name="Jetten M.S.M."/>
            <person name="Mascher T."/>
            <person name="Medema M.H."/>
            <person name="Devos D.P."/>
            <person name="Kaster A.-K."/>
            <person name="Ovreas L."/>
            <person name="Rohde M."/>
            <person name="Galperin M.Y."/>
            <person name="Jogler C."/>
        </authorList>
    </citation>
    <scope>NUCLEOTIDE SEQUENCE [LARGE SCALE GENOMIC DNA]</scope>
    <source>
        <strain evidence="1 2">Pla100</strain>
    </source>
</reference>
<accession>A0A5C6AAB5</accession>
<organism evidence="1 2">
    <name type="scientific">Neorhodopirellula pilleata</name>
    <dbReference type="NCBI Taxonomy" id="2714738"/>
    <lineage>
        <taxon>Bacteria</taxon>
        <taxon>Pseudomonadati</taxon>
        <taxon>Planctomycetota</taxon>
        <taxon>Planctomycetia</taxon>
        <taxon>Pirellulales</taxon>
        <taxon>Pirellulaceae</taxon>
        <taxon>Neorhodopirellula</taxon>
    </lineage>
</organism>
<dbReference type="RefSeq" id="WP_146578403.1">
    <property type="nucleotide sequence ID" value="NZ_SJPM01000005.1"/>
</dbReference>
<dbReference type="OrthoDB" id="276703at2"/>
<proteinExistence type="predicted"/>
<gene>
    <name evidence="1" type="ORF">Pla100_29820</name>
</gene>
<dbReference type="EMBL" id="SJPM01000005">
    <property type="protein sequence ID" value="TWT96499.1"/>
    <property type="molecule type" value="Genomic_DNA"/>
</dbReference>
<evidence type="ECO:0000313" key="1">
    <source>
        <dbReference type="EMBL" id="TWT96499.1"/>
    </source>
</evidence>
<keyword evidence="2" id="KW-1185">Reference proteome</keyword>
<protein>
    <submittedName>
        <fullName evidence="1">Uncharacterized protein</fullName>
    </submittedName>
</protein>
<evidence type="ECO:0000313" key="2">
    <source>
        <dbReference type="Proteomes" id="UP000316213"/>
    </source>
</evidence>
<sequence>MLPSAHQSSTISADKTLISFLCHAVAANRAERKTLTLVTPTTIALQPQFFCDLAETWHSLRQQLSISEETRLRIDCCHSQSRDGWLRNRIEQFGIWRCRREFAKRRIEQQISLTRCLIIGRPDDHDGSIVLGITDESTKLPTWAKPAIMRLPQAAC</sequence>
<dbReference type="AlphaFoldDB" id="A0A5C6AAB5"/>